<dbReference type="Proteomes" id="UP000498740">
    <property type="component" value="Unassembled WGS sequence"/>
</dbReference>
<gene>
    <name evidence="2" type="ORF">Smic_47190</name>
</gene>
<evidence type="ECO:0000313" key="2">
    <source>
        <dbReference type="EMBL" id="GFN06163.1"/>
    </source>
</evidence>
<evidence type="ECO:0000256" key="1">
    <source>
        <dbReference type="SAM" id="MobiDB-lite"/>
    </source>
</evidence>
<feature type="compositionally biased region" description="Gly residues" evidence="1">
    <location>
        <begin position="23"/>
        <end position="33"/>
    </location>
</feature>
<evidence type="ECO:0000313" key="3">
    <source>
        <dbReference type="Proteomes" id="UP000498740"/>
    </source>
</evidence>
<dbReference type="EMBL" id="BLWD01000001">
    <property type="protein sequence ID" value="GFN06163.1"/>
    <property type="molecule type" value="Genomic_DNA"/>
</dbReference>
<organism evidence="2 3">
    <name type="scientific">Streptomyces microflavus</name>
    <name type="common">Streptomyces lipmanii</name>
    <dbReference type="NCBI Taxonomy" id="1919"/>
    <lineage>
        <taxon>Bacteria</taxon>
        <taxon>Bacillati</taxon>
        <taxon>Actinomycetota</taxon>
        <taxon>Actinomycetes</taxon>
        <taxon>Kitasatosporales</taxon>
        <taxon>Streptomycetaceae</taxon>
        <taxon>Streptomyces</taxon>
    </lineage>
</organism>
<feature type="region of interest" description="Disordered" evidence="1">
    <location>
        <begin position="74"/>
        <end position="94"/>
    </location>
</feature>
<accession>A0A7J0CUQ0</accession>
<feature type="region of interest" description="Disordered" evidence="1">
    <location>
        <begin position="1"/>
        <end position="43"/>
    </location>
</feature>
<reference evidence="2 3" key="1">
    <citation type="submission" date="2020-05" db="EMBL/GenBank/DDBJ databases">
        <title>Whole genome shotgun sequence of Streptomyces microflavus NBRC 13062.</title>
        <authorList>
            <person name="Komaki H."/>
            <person name="Tamura T."/>
        </authorList>
    </citation>
    <scope>NUCLEOTIDE SEQUENCE [LARGE SCALE GENOMIC DNA]</scope>
    <source>
        <strain evidence="2 3">NBRC 13062</strain>
    </source>
</reference>
<proteinExistence type="predicted"/>
<name>A0A7J0CUQ0_STRMI</name>
<sequence length="109" mass="11452">MAGGRGGKRFECGTGGQQALQGGVAGDRGGGPHGLAHRRAAQPDRQAVLGFQQVTRAFRVDPAGVQQVQRERFAGQRPGVGPSGVRHGRGSFRREVFPSILTGQETFTG</sequence>
<protein>
    <submittedName>
        <fullName evidence="2">Uncharacterized protein</fullName>
    </submittedName>
</protein>
<comment type="caution">
    <text evidence="2">The sequence shown here is derived from an EMBL/GenBank/DDBJ whole genome shotgun (WGS) entry which is preliminary data.</text>
</comment>
<dbReference type="AlphaFoldDB" id="A0A7J0CUQ0"/>